<dbReference type="SUPFAM" id="SSF46785">
    <property type="entry name" value="Winged helix' DNA-binding domain"/>
    <property type="match status" value="1"/>
</dbReference>
<keyword evidence="6" id="KW-1185">Reference proteome</keyword>
<evidence type="ECO:0000256" key="1">
    <source>
        <dbReference type="ARBA" id="ARBA00023015"/>
    </source>
</evidence>
<dbReference type="InterPro" id="IPR000524">
    <property type="entry name" value="Tscrpt_reg_HTH_GntR"/>
</dbReference>
<accession>A0A7Y9IU72</accession>
<comment type="caution">
    <text evidence="5">The sequence shown here is derived from an EMBL/GenBank/DDBJ whole genome shotgun (WGS) entry which is preliminary data.</text>
</comment>
<dbReference type="Pfam" id="PF07729">
    <property type="entry name" value="FCD"/>
    <property type="match status" value="1"/>
</dbReference>
<gene>
    <name evidence="5" type="ORF">FHW18_002377</name>
</gene>
<dbReference type="Pfam" id="PF00392">
    <property type="entry name" value="GntR"/>
    <property type="match status" value="1"/>
</dbReference>
<dbReference type="PANTHER" id="PTHR43537">
    <property type="entry name" value="TRANSCRIPTIONAL REGULATOR, GNTR FAMILY"/>
    <property type="match status" value="1"/>
</dbReference>
<feature type="domain" description="HTH gntR-type" evidence="4">
    <location>
        <begin position="21"/>
        <end position="88"/>
    </location>
</feature>
<dbReference type="InterPro" id="IPR036388">
    <property type="entry name" value="WH-like_DNA-bd_sf"/>
</dbReference>
<dbReference type="Gene3D" id="1.20.120.530">
    <property type="entry name" value="GntR ligand-binding domain-like"/>
    <property type="match status" value="1"/>
</dbReference>
<dbReference type="Gene3D" id="1.10.10.10">
    <property type="entry name" value="Winged helix-like DNA-binding domain superfamily/Winged helix DNA-binding domain"/>
    <property type="match status" value="1"/>
</dbReference>
<dbReference type="SUPFAM" id="SSF48008">
    <property type="entry name" value="GntR ligand-binding domain-like"/>
    <property type="match status" value="1"/>
</dbReference>
<evidence type="ECO:0000313" key="6">
    <source>
        <dbReference type="Proteomes" id="UP000542125"/>
    </source>
</evidence>
<dbReference type="Proteomes" id="UP000542125">
    <property type="component" value="Unassembled WGS sequence"/>
</dbReference>
<dbReference type="EMBL" id="JACBYR010000001">
    <property type="protein sequence ID" value="NYE83106.1"/>
    <property type="molecule type" value="Genomic_DNA"/>
</dbReference>
<keyword evidence="1" id="KW-0805">Transcription regulation</keyword>
<dbReference type="InterPro" id="IPR008920">
    <property type="entry name" value="TF_FadR/GntR_C"/>
</dbReference>
<evidence type="ECO:0000313" key="5">
    <source>
        <dbReference type="EMBL" id="NYE83106.1"/>
    </source>
</evidence>
<name>A0A7Y9IU72_9BURK</name>
<dbReference type="SMART" id="SM00345">
    <property type="entry name" value="HTH_GNTR"/>
    <property type="match status" value="1"/>
</dbReference>
<sequence>MHDDTISSLDSKTPATAQAAASQTVRALLGLRELILGGELAAGARISELWVVERLGVSRTPVRAALIRLQEEGLLDVIPSGGYAVRLFSEGEIRDAIELRGTLEGLAARLAAERGVSENWLRHMQDCVDQIDEILAGELTEAKFSTYVEVNERFHRLLAAASSSSVIERQLEKVMSLPFASASAFVMVQAIDPGGRDVLVLAQAQHRSLLQAIRQREGARAEALMREHARIAHHNLQSAFDNQKAMTRLLGGNLIRRPAA</sequence>
<reference evidence="5 6" key="1">
    <citation type="submission" date="2020-07" db="EMBL/GenBank/DDBJ databases">
        <title>Genomic Encyclopedia of Type Strains, Phase IV (KMG-V): Genome sequencing to study the core and pangenomes of soil and plant-associated prokaryotes.</title>
        <authorList>
            <person name="Whitman W."/>
        </authorList>
    </citation>
    <scope>NUCLEOTIDE SEQUENCE [LARGE SCALE GENOMIC DNA]</scope>
    <source>
        <strain evidence="5 6">SAS40</strain>
    </source>
</reference>
<dbReference type="GO" id="GO:0003700">
    <property type="term" value="F:DNA-binding transcription factor activity"/>
    <property type="evidence" value="ECO:0007669"/>
    <property type="project" value="InterPro"/>
</dbReference>
<protein>
    <submittedName>
        <fullName evidence="5">GntR family transcriptional regulator of vanillate catabolism</fullName>
    </submittedName>
</protein>
<dbReference type="InterPro" id="IPR011711">
    <property type="entry name" value="GntR_C"/>
</dbReference>
<keyword evidence="3" id="KW-0804">Transcription</keyword>
<dbReference type="PROSITE" id="PS50949">
    <property type="entry name" value="HTH_GNTR"/>
    <property type="match status" value="1"/>
</dbReference>
<proteinExistence type="predicted"/>
<evidence type="ECO:0000259" key="4">
    <source>
        <dbReference type="PROSITE" id="PS50949"/>
    </source>
</evidence>
<evidence type="ECO:0000256" key="3">
    <source>
        <dbReference type="ARBA" id="ARBA00023163"/>
    </source>
</evidence>
<evidence type="ECO:0000256" key="2">
    <source>
        <dbReference type="ARBA" id="ARBA00023125"/>
    </source>
</evidence>
<dbReference type="GO" id="GO:0003677">
    <property type="term" value="F:DNA binding"/>
    <property type="evidence" value="ECO:0007669"/>
    <property type="project" value="UniProtKB-KW"/>
</dbReference>
<organism evidence="5 6">
    <name type="scientific">Pigmentiphaga litoralis</name>
    <dbReference type="NCBI Taxonomy" id="516702"/>
    <lineage>
        <taxon>Bacteria</taxon>
        <taxon>Pseudomonadati</taxon>
        <taxon>Pseudomonadota</taxon>
        <taxon>Betaproteobacteria</taxon>
        <taxon>Burkholderiales</taxon>
        <taxon>Alcaligenaceae</taxon>
        <taxon>Pigmentiphaga</taxon>
    </lineage>
</organism>
<dbReference type="SMART" id="SM00895">
    <property type="entry name" value="FCD"/>
    <property type="match status" value="1"/>
</dbReference>
<dbReference type="PANTHER" id="PTHR43537:SF49">
    <property type="entry name" value="TRANSCRIPTIONAL REGULATORY PROTEIN"/>
    <property type="match status" value="1"/>
</dbReference>
<dbReference type="RefSeq" id="WP_218863199.1">
    <property type="nucleotide sequence ID" value="NZ_JACBYR010000001.1"/>
</dbReference>
<keyword evidence="2" id="KW-0238">DNA-binding</keyword>
<dbReference type="InterPro" id="IPR036390">
    <property type="entry name" value="WH_DNA-bd_sf"/>
</dbReference>
<dbReference type="AlphaFoldDB" id="A0A7Y9IU72"/>